<organism evidence="2 3">
    <name type="scientific">Chelonia mydas</name>
    <name type="common">Green sea-turtle</name>
    <name type="synonym">Chelonia agassizi</name>
    <dbReference type="NCBI Taxonomy" id="8469"/>
    <lineage>
        <taxon>Eukaryota</taxon>
        <taxon>Metazoa</taxon>
        <taxon>Chordata</taxon>
        <taxon>Craniata</taxon>
        <taxon>Vertebrata</taxon>
        <taxon>Euteleostomi</taxon>
        <taxon>Archelosauria</taxon>
        <taxon>Testudinata</taxon>
        <taxon>Testudines</taxon>
        <taxon>Cryptodira</taxon>
        <taxon>Durocryptodira</taxon>
        <taxon>Americhelydia</taxon>
        <taxon>Chelonioidea</taxon>
        <taxon>Cheloniidae</taxon>
        <taxon>Chelonia</taxon>
    </lineage>
</organism>
<evidence type="ECO:0000313" key="3">
    <source>
        <dbReference type="Proteomes" id="UP000031443"/>
    </source>
</evidence>
<keyword evidence="3" id="KW-1185">Reference proteome</keyword>
<feature type="compositionally biased region" description="Basic and acidic residues" evidence="1">
    <location>
        <begin position="49"/>
        <end position="67"/>
    </location>
</feature>
<gene>
    <name evidence="2" type="ORF">UY3_11549</name>
</gene>
<protein>
    <submittedName>
        <fullName evidence="2">Uncharacterized protein</fullName>
    </submittedName>
</protein>
<feature type="compositionally biased region" description="Basic and acidic residues" evidence="1">
    <location>
        <begin position="130"/>
        <end position="140"/>
    </location>
</feature>
<proteinExistence type="predicted"/>
<dbReference type="AlphaFoldDB" id="M7B744"/>
<reference evidence="3" key="1">
    <citation type="journal article" date="2013" name="Nat. Genet.">
        <title>The draft genomes of soft-shell turtle and green sea turtle yield insights into the development and evolution of the turtle-specific body plan.</title>
        <authorList>
            <person name="Wang Z."/>
            <person name="Pascual-Anaya J."/>
            <person name="Zadissa A."/>
            <person name="Li W."/>
            <person name="Niimura Y."/>
            <person name="Huang Z."/>
            <person name="Li C."/>
            <person name="White S."/>
            <person name="Xiong Z."/>
            <person name="Fang D."/>
            <person name="Wang B."/>
            <person name="Ming Y."/>
            <person name="Chen Y."/>
            <person name="Zheng Y."/>
            <person name="Kuraku S."/>
            <person name="Pignatelli M."/>
            <person name="Herrero J."/>
            <person name="Beal K."/>
            <person name="Nozawa M."/>
            <person name="Li Q."/>
            <person name="Wang J."/>
            <person name="Zhang H."/>
            <person name="Yu L."/>
            <person name="Shigenobu S."/>
            <person name="Wang J."/>
            <person name="Liu J."/>
            <person name="Flicek P."/>
            <person name="Searle S."/>
            <person name="Wang J."/>
            <person name="Kuratani S."/>
            <person name="Yin Y."/>
            <person name="Aken B."/>
            <person name="Zhang G."/>
            <person name="Irie N."/>
        </authorList>
    </citation>
    <scope>NUCLEOTIDE SEQUENCE [LARGE SCALE GENOMIC DNA]</scope>
</reference>
<dbReference type="EMBL" id="KB545907">
    <property type="protein sequence ID" value="EMP31325.1"/>
    <property type="molecule type" value="Genomic_DNA"/>
</dbReference>
<dbReference type="Proteomes" id="UP000031443">
    <property type="component" value="Unassembled WGS sequence"/>
</dbReference>
<evidence type="ECO:0000313" key="2">
    <source>
        <dbReference type="EMBL" id="EMP31325.1"/>
    </source>
</evidence>
<accession>M7B744</accession>
<sequence>MDEVQFAFTSGRGKFAPAALLILRTSLALGRTDRRSSVSRPPSPPQLETARDRETVEKPWKPKDNRQHVPGCCHSPEIDHLTTFESCHAEISSSSGSFQASSPPYLSGAGFCLSDHTYDPQQHQAYRGSSEHKQTGEGRMPDFQPGVDTATARKPKILPWGLRMTGPGLPLMYISVAPRHSAGLHQLLLEDERKSGIAIPE</sequence>
<evidence type="ECO:0000256" key="1">
    <source>
        <dbReference type="SAM" id="MobiDB-lite"/>
    </source>
</evidence>
<feature type="region of interest" description="Disordered" evidence="1">
    <location>
        <begin position="31"/>
        <end position="72"/>
    </location>
</feature>
<feature type="region of interest" description="Disordered" evidence="1">
    <location>
        <begin position="130"/>
        <end position="149"/>
    </location>
</feature>
<name>M7B744_CHEMY</name>